<protein>
    <submittedName>
        <fullName evidence="1">ATPase with chaperone activity</fullName>
    </submittedName>
</protein>
<proteinExistence type="predicted"/>
<reference evidence="1 2" key="1">
    <citation type="submission" date="2020-02" db="EMBL/GenBank/DDBJ databases">
        <title>Ideonella bacterium strain TBM-1.</title>
        <authorList>
            <person name="Chen W.-M."/>
        </authorList>
    </citation>
    <scope>NUCLEOTIDE SEQUENCE [LARGE SCALE GENOMIC DNA]</scope>
    <source>
        <strain evidence="1 2">TBM-1</strain>
    </source>
</reference>
<evidence type="ECO:0000313" key="1">
    <source>
        <dbReference type="EMBL" id="NDY93157.1"/>
    </source>
</evidence>
<dbReference type="Proteomes" id="UP000484255">
    <property type="component" value="Unassembled WGS sequence"/>
</dbReference>
<dbReference type="RefSeq" id="WP_163459205.1">
    <property type="nucleotide sequence ID" value="NZ_JAAGOH010000028.1"/>
</dbReference>
<keyword evidence="2" id="KW-1185">Reference proteome</keyword>
<gene>
    <name evidence="1" type="ORF">G3A44_18345</name>
</gene>
<organism evidence="1 2">
    <name type="scientific">Ideonella livida</name>
    <dbReference type="NCBI Taxonomy" id="2707176"/>
    <lineage>
        <taxon>Bacteria</taxon>
        <taxon>Pseudomonadati</taxon>
        <taxon>Pseudomonadota</taxon>
        <taxon>Betaproteobacteria</taxon>
        <taxon>Burkholderiales</taxon>
        <taxon>Sphaerotilaceae</taxon>
        <taxon>Ideonella</taxon>
    </lineage>
</organism>
<comment type="caution">
    <text evidence="1">The sequence shown here is derived from an EMBL/GenBank/DDBJ whole genome shotgun (WGS) entry which is preliminary data.</text>
</comment>
<sequence>MSAFDDQRTALPPSFLARCGPLTVHGRPVARLDAATLEALAARHELCEDLAQTLVPSARGLLHDLGLHEDDVLTRIFAGLADESAGLQPGEAGWITHRLAELLAWEVPSAC</sequence>
<accession>A0A7C9PIX2</accession>
<dbReference type="EMBL" id="JAAGOH010000028">
    <property type="protein sequence ID" value="NDY93157.1"/>
    <property type="molecule type" value="Genomic_DNA"/>
</dbReference>
<evidence type="ECO:0000313" key="2">
    <source>
        <dbReference type="Proteomes" id="UP000484255"/>
    </source>
</evidence>
<name>A0A7C9PIX2_9BURK</name>
<dbReference type="AlphaFoldDB" id="A0A7C9PIX2"/>